<dbReference type="EMBL" id="MPUH01000545">
    <property type="protein sequence ID" value="OMJ77988.1"/>
    <property type="molecule type" value="Genomic_DNA"/>
</dbReference>
<dbReference type="SMART" id="SM00174">
    <property type="entry name" value="RHO"/>
    <property type="match status" value="1"/>
</dbReference>
<dbReference type="PROSITE" id="PS51419">
    <property type="entry name" value="RAB"/>
    <property type="match status" value="1"/>
</dbReference>
<dbReference type="OrthoDB" id="63533at2759"/>
<gene>
    <name evidence="2" type="ORF">SteCoe_22310</name>
</gene>
<dbReference type="InterPro" id="IPR001806">
    <property type="entry name" value="Small_GTPase"/>
</dbReference>
<organism evidence="2 3">
    <name type="scientific">Stentor coeruleus</name>
    <dbReference type="NCBI Taxonomy" id="5963"/>
    <lineage>
        <taxon>Eukaryota</taxon>
        <taxon>Sar</taxon>
        <taxon>Alveolata</taxon>
        <taxon>Ciliophora</taxon>
        <taxon>Postciliodesmatophora</taxon>
        <taxon>Heterotrichea</taxon>
        <taxon>Heterotrichida</taxon>
        <taxon>Stentoridae</taxon>
        <taxon>Stentor</taxon>
    </lineage>
</organism>
<reference evidence="2 3" key="1">
    <citation type="submission" date="2016-11" db="EMBL/GenBank/DDBJ databases">
        <title>The macronuclear genome of Stentor coeruleus: a giant cell with tiny introns.</title>
        <authorList>
            <person name="Slabodnick M."/>
            <person name="Ruby J.G."/>
            <person name="Reiff S.B."/>
            <person name="Swart E.C."/>
            <person name="Gosai S."/>
            <person name="Prabakaran S."/>
            <person name="Witkowska E."/>
            <person name="Larue G.E."/>
            <person name="Fisher S."/>
            <person name="Freeman R.M."/>
            <person name="Gunawardena J."/>
            <person name="Chu W."/>
            <person name="Stover N.A."/>
            <person name="Gregory B.D."/>
            <person name="Nowacki M."/>
            <person name="Derisi J."/>
            <person name="Roy S.W."/>
            <person name="Marshall W.F."/>
            <person name="Sood P."/>
        </authorList>
    </citation>
    <scope>NUCLEOTIDE SEQUENCE [LARGE SCALE GENOMIC DNA]</scope>
    <source>
        <strain evidence="2">WM001</strain>
    </source>
</reference>
<evidence type="ECO:0000313" key="3">
    <source>
        <dbReference type="Proteomes" id="UP000187209"/>
    </source>
</evidence>
<dbReference type="FunFam" id="3.40.50.300:FF:000808">
    <property type="entry name" value="Small GTP-binding protein, putative"/>
    <property type="match status" value="1"/>
</dbReference>
<dbReference type="Pfam" id="PF00071">
    <property type="entry name" value="Ras"/>
    <property type="match status" value="1"/>
</dbReference>
<dbReference type="SMART" id="SM00175">
    <property type="entry name" value="RAB"/>
    <property type="match status" value="1"/>
</dbReference>
<sequence>MCCRAKTKAQASLMENKQETKVVFLGDSGVGKSSLLLRFHRNEFSEAFEVTIGGAFLQTKVELEKGLCITLDVWDTAGQERFRSLMPLYYRQASAAVIVYDVGDMKSFQRCDYWVKTLKEQEPKCLLFLVGNKADKENREVTQENAAEFAKANNMFTFETSAKTSKNVQVLFHQIAELTLKSKKG</sequence>
<dbReference type="PANTHER" id="PTHR47978">
    <property type="match status" value="1"/>
</dbReference>
<dbReference type="PRINTS" id="PR00449">
    <property type="entry name" value="RASTRNSFRMNG"/>
</dbReference>
<dbReference type="SUPFAM" id="SSF52540">
    <property type="entry name" value="P-loop containing nucleoside triphosphate hydrolases"/>
    <property type="match status" value="1"/>
</dbReference>
<dbReference type="Proteomes" id="UP000187209">
    <property type="component" value="Unassembled WGS sequence"/>
</dbReference>
<name>A0A1R2BMM5_9CILI</name>
<keyword evidence="3" id="KW-1185">Reference proteome</keyword>
<dbReference type="NCBIfam" id="TIGR00231">
    <property type="entry name" value="small_GTP"/>
    <property type="match status" value="1"/>
</dbReference>
<dbReference type="Gene3D" id="3.40.50.300">
    <property type="entry name" value="P-loop containing nucleotide triphosphate hydrolases"/>
    <property type="match status" value="1"/>
</dbReference>
<dbReference type="PROSITE" id="PS51420">
    <property type="entry name" value="RHO"/>
    <property type="match status" value="1"/>
</dbReference>
<evidence type="ECO:0000313" key="2">
    <source>
        <dbReference type="EMBL" id="OMJ77988.1"/>
    </source>
</evidence>
<dbReference type="GO" id="GO:0003924">
    <property type="term" value="F:GTPase activity"/>
    <property type="evidence" value="ECO:0007669"/>
    <property type="project" value="InterPro"/>
</dbReference>
<keyword evidence="1" id="KW-0547">Nucleotide-binding</keyword>
<evidence type="ECO:0000256" key="1">
    <source>
        <dbReference type="ARBA" id="ARBA00022741"/>
    </source>
</evidence>
<comment type="caution">
    <text evidence="2">The sequence shown here is derived from an EMBL/GenBank/DDBJ whole genome shotgun (WGS) entry which is preliminary data.</text>
</comment>
<proteinExistence type="predicted"/>
<accession>A0A1R2BMM5</accession>
<dbReference type="GO" id="GO:0005525">
    <property type="term" value="F:GTP binding"/>
    <property type="evidence" value="ECO:0007669"/>
    <property type="project" value="InterPro"/>
</dbReference>
<dbReference type="CDD" id="cd00154">
    <property type="entry name" value="Rab"/>
    <property type="match status" value="1"/>
</dbReference>
<dbReference type="AlphaFoldDB" id="A0A1R2BMM5"/>
<protein>
    <submittedName>
        <fullName evidence="2">Uncharacterized protein</fullName>
    </submittedName>
</protein>
<dbReference type="InterPro" id="IPR005225">
    <property type="entry name" value="Small_GTP-bd"/>
</dbReference>
<dbReference type="PROSITE" id="PS51421">
    <property type="entry name" value="RAS"/>
    <property type="match status" value="1"/>
</dbReference>
<dbReference type="InterPro" id="IPR027417">
    <property type="entry name" value="P-loop_NTPase"/>
</dbReference>
<dbReference type="SMART" id="SM00173">
    <property type="entry name" value="RAS"/>
    <property type="match status" value="1"/>
</dbReference>